<feature type="compositionally biased region" description="Basic and acidic residues" evidence="1">
    <location>
        <begin position="124"/>
        <end position="133"/>
    </location>
</feature>
<proteinExistence type="predicted"/>
<dbReference type="EMBL" id="LAZR01022028">
    <property type="protein sequence ID" value="KKL83270.1"/>
    <property type="molecule type" value="Genomic_DNA"/>
</dbReference>
<feature type="region of interest" description="Disordered" evidence="1">
    <location>
        <begin position="124"/>
        <end position="144"/>
    </location>
</feature>
<feature type="non-terminal residue" evidence="2">
    <location>
        <position position="144"/>
    </location>
</feature>
<protein>
    <recommendedName>
        <fullName evidence="3">UspA domain-containing protein</fullName>
    </recommendedName>
</protein>
<reference evidence="2" key="1">
    <citation type="journal article" date="2015" name="Nature">
        <title>Complex archaea that bridge the gap between prokaryotes and eukaryotes.</title>
        <authorList>
            <person name="Spang A."/>
            <person name="Saw J.H."/>
            <person name="Jorgensen S.L."/>
            <person name="Zaremba-Niedzwiedzka K."/>
            <person name="Martijn J."/>
            <person name="Lind A.E."/>
            <person name="van Eijk R."/>
            <person name="Schleper C."/>
            <person name="Guy L."/>
            <person name="Ettema T.J."/>
        </authorList>
    </citation>
    <scope>NUCLEOTIDE SEQUENCE</scope>
</reference>
<feature type="compositionally biased region" description="Polar residues" evidence="1">
    <location>
        <begin position="134"/>
        <end position="144"/>
    </location>
</feature>
<comment type="caution">
    <text evidence="2">The sequence shown here is derived from an EMBL/GenBank/DDBJ whole genome shotgun (WGS) entry which is preliminary data.</text>
</comment>
<evidence type="ECO:0000313" key="2">
    <source>
        <dbReference type="EMBL" id="KKL83270.1"/>
    </source>
</evidence>
<gene>
    <name evidence="2" type="ORF">LCGC14_1976400</name>
</gene>
<name>A0A0F9HNN1_9ZZZZ</name>
<evidence type="ECO:0000256" key="1">
    <source>
        <dbReference type="SAM" id="MobiDB-lite"/>
    </source>
</evidence>
<evidence type="ECO:0008006" key="3">
    <source>
        <dbReference type="Google" id="ProtNLM"/>
    </source>
</evidence>
<accession>A0A0F9HNN1</accession>
<sequence>MERSDPQFPEVVCLCGSTRYLAEISVMAWELEKLGRIVLSMHLLPQSYPGVLPDHQAEAEGVKEAMDELHFRKIDLADRVLVMDVHGYIGNSARREIEYATRTGKPIDYIAKCEGLRIEDILPRGDNHEEGKDANSQYARSGPT</sequence>
<organism evidence="2">
    <name type="scientific">marine sediment metagenome</name>
    <dbReference type="NCBI Taxonomy" id="412755"/>
    <lineage>
        <taxon>unclassified sequences</taxon>
        <taxon>metagenomes</taxon>
        <taxon>ecological metagenomes</taxon>
    </lineage>
</organism>
<dbReference type="AlphaFoldDB" id="A0A0F9HNN1"/>